<evidence type="ECO:0000313" key="4">
    <source>
        <dbReference type="Proteomes" id="UP000001022"/>
    </source>
</evidence>
<name>Q7VMS1_HAEDU</name>
<dbReference type="InterPro" id="IPR011093">
    <property type="entry name" value="TraI_2_C"/>
</dbReference>
<dbReference type="Pfam" id="PF07515">
    <property type="entry name" value="TraI_2_C"/>
    <property type="match status" value="1"/>
</dbReference>
<feature type="region of interest" description="Disordered" evidence="1">
    <location>
        <begin position="1"/>
        <end position="23"/>
    </location>
</feature>
<dbReference type="EMBL" id="AE017143">
    <property type="protein sequence ID" value="AAP95782.1"/>
    <property type="molecule type" value="Genomic_DNA"/>
</dbReference>
<reference evidence="4" key="1">
    <citation type="submission" date="2003-06" db="EMBL/GenBank/DDBJ databases">
        <title>The complete genome sequence of Haemophilus ducreyi.</title>
        <authorList>
            <person name="Munson R.S. Jr."/>
            <person name="Ray W.C."/>
            <person name="Mahairas G."/>
            <person name="Sabo P."/>
            <person name="Mungur R."/>
            <person name="Johnson L."/>
            <person name="Nguyen D."/>
            <person name="Wang J."/>
            <person name="Forst C."/>
            <person name="Hood L."/>
        </authorList>
    </citation>
    <scope>NUCLEOTIDE SEQUENCE [LARGE SCALE GENOMIC DNA]</scope>
    <source>
        <strain evidence="4">35000HP / ATCC 700724</strain>
    </source>
</reference>
<evidence type="ECO:0000256" key="1">
    <source>
        <dbReference type="SAM" id="MobiDB-lite"/>
    </source>
</evidence>
<dbReference type="Gene3D" id="2.40.10.200">
    <property type="entry name" value="STY4665 C-terminal domain-like"/>
    <property type="match status" value="1"/>
</dbReference>
<accession>Q7VMS1</accession>
<gene>
    <name evidence="3" type="ordered locus">HD_0898</name>
</gene>
<evidence type="ECO:0000313" key="3">
    <source>
        <dbReference type="EMBL" id="AAP95782.1"/>
    </source>
</evidence>
<dbReference type="InterPro" id="IPR036390">
    <property type="entry name" value="WH_DNA-bd_sf"/>
</dbReference>
<feature type="domain" description="Putative conjugal transfer nickase/helicase TraI C-terminal" evidence="2">
    <location>
        <begin position="100"/>
        <end position="221"/>
    </location>
</feature>
<dbReference type="Gene3D" id="1.10.10.10">
    <property type="entry name" value="Winged helix-like DNA-binding domain superfamily/Winged helix DNA-binding domain"/>
    <property type="match status" value="1"/>
</dbReference>
<dbReference type="eggNOG" id="COG3481">
    <property type="taxonomic scope" value="Bacteria"/>
</dbReference>
<dbReference type="SUPFAM" id="SSF46785">
    <property type="entry name" value="Winged helix' DNA-binding domain"/>
    <property type="match status" value="1"/>
</dbReference>
<evidence type="ECO:0000259" key="2">
    <source>
        <dbReference type="Pfam" id="PF07515"/>
    </source>
</evidence>
<dbReference type="InterPro" id="IPR036388">
    <property type="entry name" value="WH-like_DNA-bd_sf"/>
</dbReference>
<sequence>MTTEADLTNKPEQAVPSSDLETTNSEVILDETENQVEAKKNENMTDFVLELFTPSEQTTNLSSNDTIEIVKPIQMISENIENGTVIDLPEEEMVNPNIMSGQAFIEWLRQGIATKRLSINVKNAKLHIVKNHLFLVTPGIFTDYFNSKGVSYTKKDIESLQYAFQDLKLHKRYHLPNKDSQNFWKCSVIGPRKSSKLVGYLIKDTEYFFGKQVLIDNLHLTLIEEKQNE</sequence>
<dbReference type="HOGENOM" id="CLU_1208392_0_0_6"/>
<proteinExistence type="predicted"/>
<dbReference type="STRING" id="233412.HD_0898"/>
<protein>
    <recommendedName>
        <fullName evidence="2">Putative conjugal transfer nickase/helicase TraI C-terminal domain-containing protein</fullName>
    </recommendedName>
</protein>
<organism evidence="3 4">
    <name type="scientific">Haemophilus ducreyi (strain 35000HP / ATCC 700724)</name>
    <dbReference type="NCBI Taxonomy" id="233412"/>
    <lineage>
        <taxon>Bacteria</taxon>
        <taxon>Pseudomonadati</taxon>
        <taxon>Pseudomonadota</taxon>
        <taxon>Gammaproteobacteria</taxon>
        <taxon>Pasteurellales</taxon>
        <taxon>Pasteurellaceae</taxon>
        <taxon>Haemophilus</taxon>
    </lineage>
</organism>
<dbReference type="AlphaFoldDB" id="Q7VMS1"/>
<dbReference type="Proteomes" id="UP000001022">
    <property type="component" value="Chromosome"/>
</dbReference>
<dbReference type="KEGG" id="hdu:HD_0898"/>
<keyword evidence="4" id="KW-1185">Reference proteome</keyword>